<dbReference type="Pfam" id="PF00364">
    <property type="entry name" value="Biotin_lipoyl"/>
    <property type="match status" value="1"/>
</dbReference>
<dbReference type="Pfam" id="PF02817">
    <property type="entry name" value="E3_binding"/>
    <property type="match status" value="1"/>
</dbReference>
<dbReference type="InterPro" id="IPR004167">
    <property type="entry name" value="PSBD"/>
</dbReference>
<dbReference type="PANTHER" id="PTHR23151">
    <property type="entry name" value="DIHYDROLIPOAMIDE ACETYL/SUCCINYL-TRANSFERASE-RELATED"/>
    <property type="match status" value="1"/>
</dbReference>
<dbReference type="Gene3D" id="2.40.50.100">
    <property type="match status" value="1"/>
</dbReference>
<feature type="compositionally biased region" description="Pro residues" evidence="4">
    <location>
        <begin position="86"/>
        <end position="98"/>
    </location>
</feature>
<feature type="domain" description="Lipoyl-binding" evidence="5">
    <location>
        <begin position="3"/>
        <end position="78"/>
    </location>
</feature>
<dbReference type="SUPFAM" id="SSF51230">
    <property type="entry name" value="Single hybrid motif"/>
    <property type="match status" value="1"/>
</dbReference>
<dbReference type="Gene3D" id="3.40.50.1820">
    <property type="entry name" value="alpha/beta hydrolase"/>
    <property type="match status" value="1"/>
</dbReference>
<dbReference type="Pfam" id="PF12697">
    <property type="entry name" value="Abhydrolase_6"/>
    <property type="match status" value="1"/>
</dbReference>
<dbReference type="InterPro" id="IPR000089">
    <property type="entry name" value="Biotin_lipoyl"/>
</dbReference>
<organism evidence="7 10">
    <name type="scientific">Allgaiera indica</name>
    <dbReference type="NCBI Taxonomy" id="765699"/>
    <lineage>
        <taxon>Bacteria</taxon>
        <taxon>Pseudomonadati</taxon>
        <taxon>Pseudomonadota</taxon>
        <taxon>Alphaproteobacteria</taxon>
        <taxon>Rhodobacterales</taxon>
        <taxon>Paracoccaceae</taxon>
        <taxon>Allgaiera</taxon>
    </lineage>
</organism>
<reference evidence="7" key="1">
    <citation type="journal article" date="2014" name="Int. J. Syst. Evol. Microbiol.">
        <title>Complete genome sequence of Corynebacterium casei LMG S-19264T (=DSM 44701T), isolated from a smear-ripened cheese.</title>
        <authorList>
            <consortium name="US DOE Joint Genome Institute (JGI-PGF)"/>
            <person name="Walter F."/>
            <person name="Albersmeier A."/>
            <person name="Kalinowski J."/>
            <person name="Ruckert C."/>
        </authorList>
    </citation>
    <scope>NUCLEOTIDE SEQUENCE</scope>
    <source>
        <strain evidence="7">CGMCC 1.10859</strain>
    </source>
</reference>
<dbReference type="InterPro" id="IPR045257">
    <property type="entry name" value="E2/Pdx1"/>
</dbReference>
<evidence type="ECO:0000313" key="7">
    <source>
        <dbReference type="EMBL" id="GHE02162.1"/>
    </source>
</evidence>
<dbReference type="InterPro" id="IPR036625">
    <property type="entry name" value="E3-bd_dom_sf"/>
</dbReference>
<accession>A0AAN4ZZG5</accession>
<dbReference type="InterPro" id="IPR000073">
    <property type="entry name" value="AB_hydrolase_1"/>
</dbReference>
<evidence type="ECO:0000256" key="1">
    <source>
        <dbReference type="ARBA" id="ARBA00001938"/>
    </source>
</evidence>
<comment type="similarity">
    <text evidence="2">Belongs to the 2-oxoacid dehydrogenase family.</text>
</comment>
<dbReference type="PROSITE" id="PS50968">
    <property type="entry name" value="BIOTINYL_LIPOYL"/>
    <property type="match status" value="1"/>
</dbReference>
<dbReference type="SUPFAM" id="SSF47005">
    <property type="entry name" value="Peripheral subunit-binding domain of 2-oxo acid dehydrogenase complex"/>
    <property type="match status" value="1"/>
</dbReference>
<dbReference type="NCBIfam" id="NF011457">
    <property type="entry name" value="PRK14875.1"/>
    <property type="match status" value="1"/>
</dbReference>
<dbReference type="GO" id="GO:0006086">
    <property type="term" value="P:pyruvate decarboxylation to acetyl-CoA"/>
    <property type="evidence" value="ECO:0007669"/>
    <property type="project" value="InterPro"/>
</dbReference>
<dbReference type="InterPro" id="IPR003016">
    <property type="entry name" value="2-oxoA_DH_lipoyl-BS"/>
</dbReference>
<feature type="domain" description="Peripheral subunit-binding (PSBD)" evidence="6">
    <location>
        <begin position="128"/>
        <end position="165"/>
    </location>
</feature>
<dbReference type="InterPro" id="IPR029058">
    <property type="entry name" value="AB_hydrolase_fold"/>
</dbReference>
<gene>
    <name evidence="7" type="ORF">GCM10008024_20670</name>
    <name evidence="8" type="ORF">SAMN05444006_109122</name>
</gene>
<dbReference type="PRINTS" id="PR00111">
    <property type="entry name" value="ABHYDROLASE"/>
</dbReference>
<keyword evidence="8" id="KW-0670">Pyruvate</keyword>
<keyword evidence="9" id="KW-1185">Reference proteome</keyword>
<dbReference type="Gene3D" id="4.10.320.10">
    <property type="entry name" value="E3-binding domain"/>
    <property type="match status" value="1"/>
</dbReference>
<dbReference type="GO" id="GO:0016746">
    <property type="term" value="F:acyltransferase activity"/>
    <property type="evidence" value="ECO:0007669"/>
    <property type="project" value="InterPro"/>
</dbReference>
<dbReference type="PROSITE" id="PS51826">
    <property type="entry name" value="PSBD"/>
    <property type="match status" value="1"/>
</dbReference>
<feature type="region of interest" description="Disordered" evidence="4">
    <location>
        <begin position="80"/>
        <end position="131"/>
    </location>
</feature>
<protein>
    <submittedName>
        <fullName evidence="7">Acetoin dehydrogenase dihydrolipoyllysine-residue acetyltransferase subunit</fullName>
    </submittedName>
    <submittedName>
        <fullName evidence="8">Pyruvate dehydrogenase E2 component (Dihydrolipoamide acetyltransferase)</fullName>
    </submittedName>
</protein>
<evidence type="ECO:0000256" key="3">
    <source>
        <dbReference type="ARBA" id="ARBA00022823"/>
    </source>
</evidence>
<dbReference type="PROSITE" id="PS00189">
    <property type="entry name" value="LIPOYL"/>
    <property type="match status" value="1"/>
</dbReference>
<reference evidence="7" key="3">
    <citation type="submission" date="2023-06" db="EMBL/GenBank/DDBJ databases">
        <authorList>
            <person name="Sun Q."/>
            <person name="Zhou Y."/>
        </authorList>
    </citation>
    <scope>NUCLEOTIDE SEQUENCE</scope>
    <source>
        <strain evidence="7">CGMCC 1.10859</strain>
    </source>
</reference>
<name>A0AAN4ZZG5_9RHOB</name>
<dbReference type="SUPFAM" id="SSF53474">
    <property type="entry name" value="alpha/beta-Hydrolases"/>
    <property type="match status" value="1"/>
</dbReference>
<evidence type="ECO:0000313" key="9">
    <source>
        <dbReference type="Proteomes" id="UP000199541"/>
    </source>
</evidence>
<dbReference type="EMBL" id="FNOB01000009">
    <property type="protein sequence ID" value="SDX05946.1"/>
    <property type="molecule type" value="Genomic_DNA"/>
</dbReference>
<evidence type="ECO:0000259" key="5">
    <source>
        <dbReference type="PROSITE" id="PS50968"/>
    </source>
</evidence>
<dbReference type="EMBL" id="BNAB01000008">
    <property type="protein sequence ID" value="GHE02162.1"/>
    <property type="molecule type" value="Genomic_DNA"/>
</dbReference>
<keyword evidence="3" id="KW-0450">Lipoyl</keyword>
<dbReference type="InterPro" id="IPR011053">
    <property type="entry name" value="Single_hybrid_motif"/>
</dbReference>
<proteinExistence type="inferred from homology"/>
<reference evidence="8 9" key="2">
    <citation type="submission" date="2016-10" db="EMBL/GenBank/DDBJ databases">
        <authorList>
            <person name="Varghese N."/>
            <person name="Submissions S."/>
        </authorList>
    </citation>
    <scope>NUCLEOTIDE SEQUENCE [LARGE SCALE GENOMIC DNA]</scope>
    <source>
        <strain evidence="8 9">DSM 24802</strain>
    </source>
</reference>
<evidence type="ECO:0000313" key="8">
    <source>
        <dbReference type="EMBL" id="SDX05946.1"/>
    </source>
</evidence>
<evidence type="ECO:0000256" key="4">
    <source>
        <dbReference type="SAM" id="MobiDB-lite"/>
    </source>
</evidence>
<sequence>MVSRVLTMPRLGETMDEGRIAGWLKRPGEDFVRGEAILEIETDKTVAEFPALHAGRLVEILCDEGEMVAVGAPIARIEAQGAAPEEPQPAPQIPPRIPPGQGDGRSLVASADLTGPSPPPPPGEGRRRATPLARRLARQRGVDLDTLAGRGPRGRIEKEDVLAAALGRAPEDTPQVLSFADLPQGRMAYAAAGPADGPVALLLHGFAGDHATWAATANGLARAGHRVLAPDLPGHGATGIEAAAPADLGAPLADFLRAAGAGGAIDIVAHSLGAVAAIALVRTMEGRIAGLTLLAPVGLGLQIDTTFVQGMAAASTPGEVAHLLRRVALRDQALSAEALDRIAAASGRGRLAALAGHIAGRSGQRLCVLPDLAEISQHLPVRVVFGLEDRILPWQQVTALPPAVAIHLIGAAGHMPQWDRPREVAALLRRWLGRGGG</sequence>
<comment type="caution">
    <text evidence="7">The sequence shown here is derived from an EMBL/GenBank/DDBJ whole genome shotgun (WGS) entry which is preliminary data.</text>
</comment>
<dbReference type="CDD" id="cd06849">
    <property type="entry name" value="lipoyl_domain"/>
    <property type="match status" value="1"/>
</dbReference>
<dbReference type="GO" id="GO:0045254">
    <property type="term" value="C:pyruvate dehydrogenase complex"/>
    <property type="evidence" value="ECO:0007669"/>
    <property type="project" value="InterPro"/>
</dbReference>
<dbReference type="PANTHER" id="PTHR23151:SF90">
    <property type="entry name" value="DIHYDROLIPOYLLYSINE-RESIDUE ACETYLTRANSFERASE COMPONENT OF PYRUVATE DEHYDROGENASE COMPLEX, MITOCHONDRIAL-RELATED"/>
    <property type="match status" value="1"/>
</dbReference>
<evidence type="ECO:0000313" key="10">
    <source>
        <dbReference type="Proteomes" id="UP000634647"/>
    </source>
</evidence>
<dbReference type="RefSeq" id="WP_035845434.1">
    <property type="nucleotide sequence ID" value="NZ_BNAB01000008.1"/>
</dbReference>
<dbReference type="AlphaFoldDB" id="A0AAN4ZZG5"/>
<evidence type="ECO:0000256" key="2">
    <source>
        <dbReference type="ARBA" id="ARBA00007317"/>
    </source>
</evidence>
<evidence type="ECO:0000259" key="6">
    <source>
        <dbReference type="PROSITE" id="PS51826"/>
    </source>
</evidence>
<dbReference type="Proteomes" id="UP000634647">
    <property type="component" value="Unassembled WGS sequence"/>
</dbReference>
<comment type="cofactor">
    <cofactor evidence="1">
        <name>(R)-lipoate</name>
        <dbReference type="ChEBI" id="CHEBI:83088"/>
    </cofactor>
</comment>
<dbReference type="Proteomes" id="UP000199541">
    <property type="component" value="Unassembled WGS sequence"/>
</dbReference>